<dbReference type="Pfam" id="PF01603">
    <property type="entry name" value="B56"/>
    <property type="match status" value="2"/>
</dbReference>
<accession>A0A2G2WUQ8</accession>
<dbReference type="OrthoDB" id="10264446at2759"/>
<dbReference type="InterPro" id="IPR011989">
    <property type="entry name" value="ARM-like"/>
</dbReference>
<sequence>MFKIIKRGKKSSKGEVVEPPIPSSLPNASVDHASRIATSVVASQHVTLANATPDPSVVEVLPLLKEVALSERHVLFIRKLQICCVQFDFADTVKCARQKEIKRQTLAELIDLVQSSSCKMNEIMQEELVRMISLNLFRCLPPASHENTGSEGIDEEDDMYLDPSWPHLQLVYELLLRYVMSSEMDTKIAKRYLDHSFVLKLLDLFDSEDPREREYLKTILHRIYGKFMVHRPFIRNGINNVFYRFIFETERHNGIGELLEILGSVINGFALPMKEEHKLFLVRALIPLHKPKCVSVYHHQLSYCIAQFVEKDYRLADIVIRGLLKYWPVTNCGKEVLFLNELEEILEGTQPAEFQRCLVPLFKQLGRSINSPHFQSSPLYVCAMIELCQLKGGIELSNMLQKCQVGLSGKRLKLYGASKIKFTWYHDFDVFLECLEGVMQCSVIVAERALFLWNNEHIVDLIAQNRRAILPIIFEPLERNMYGHWNQAVHGLTSNVRRMFLEMDSELFEECEKDYNERAAGAICLVEQRELAWKKLEEAAALVK</sequence>
<dbReference type="AlphaFoldDB" id="A0A2G2WUQ8"/>
<evidence type="ECO:0000256" key="2">
    <source>
        <dbReference type="SAM" id="MobiDB-lite"/>
    </source>
</evidence>
<reference evidence="3 4" key="1">
    <citation type="journal article" date="2017" name="Genome Biol.">
        <title>New reference genome sequences of hot pepper reveal the massive evolution of plant disease-resistance genes by retroduplication.</title>
        <authorList>
            <person name="Kim S."/>
            <person name="Park J."/>
            <person name="Yeom S.I."/>
            <person name="Kim Y.M."/>
            <person name="Seo E."/>
            <person name="Kim K.T."/>
            <person name="Kim M.S."/>
            <person name="Lee J.M."/>
            <person name="Cheong K."/>
            <person name="Shin H.S."/>
            <person name="Kim S.B."/>
            <person name="Han K."/>
            <person name="Lee J."/>
            <person name="Park M."/>
            <person name="Lee H.A."/>
            <person name="Lee H.Y."/>
            <person name="Lee Y."/>
            <person name="Oh S."/>
            <person name="Lee J.H."/>
            <person name="Choi E."/>
            <person name="Choi E."/>
            <person name="Lee S.E."/>
            <person name="Jeon J."/>
            <person name="Kim H."/>
            <person name="Choi G."/>
            <person name="Song H."/>
            <person name="Lee J."/>
            <person name="Lee S.C."/>
            <person name="Kwon J.K."/>
            <person name="Lee H.Y."/>
            <person name="Koo N."/>
            <person name="Hong Y."/>
            <person name="Kim R.W."/>
            <person name="Kang W.H."/>
            <person name="Huh J.H."/>
            <person name="Kang B.C."/>
            <person name="Yang T.J."/>
            <person name="Lee Y.H."/>
            <person name="Bennetzen J.L."/>
            <person name="Choi D."/>
        </authorList>
    </citation>
    <scope>NUCLEOTIDE SEQUENCE [LARGE SCALE GENOMIC DNA]</scope>
    <source>
        <strain evidence="4">cv. PBC81</strain>
    </source>
</reference>
<feature type="compositionally biased region" description="Basic residues" evidence="2">
    <location>
        <begin position="1"/>
        <end position="11"/>
    </location>
</feature>
<comment type="caution">
    <text evidence="3">The sequence shown here is derived from an EMBL/GenBank/DDBJ whole genome shotgun (WGS) entry which is preliminary data.</text>
</comment>
<protein>
    <recommendedName>
        <fullName evidence="1">Serine/threonine protein phosphatase 2A regulatory subunit</fullName>
    </recommendedName>
</protein>
<comment type="function">
    <text evidence="1">The B regulatory subunit might modulate substrate selectivity and catalytic activity, and also might direct the localization of the catalytic enzyme to a particular subcellular compartment.</text>
</comment>
<dbReference type="GO" id="GO:0007165">
    <property type="term" value="P:signal transduction"/>
    <property type="evidence" value="ECO:0007669"/>
    <property type="project" value="InterPro"/>
</dbReference>
<name>A0A2G2WUQ8_CAPBA</name>
<dbReference type="PANTHER" id="PTHR10257:SF117">
    <property type="entry name" value="SERINE_THREONINE PROTEIN PHOSPHATASE 2A REGULATORY SUBUNIT"/>
    <property type="match status" value="1"/>
</dbReference>
<reference evidence="4" key="2">
    <citation type="journal article" date="2017" name="J. Anim. Genet.">
        <title>Multiple reference genome sequences of hot pepper reveal the massive evolution of plant disease resistance genes by retroduplication.</title>
        <authorList>
            <person name="Kim S."/>
            <person name="Park J."/>
            <person name="Yeom S.-I."/>
            <person name="Kim Y.-M."/>
            <person name="Seo E."/>
            <person name="Kim K.-T."/>
            <person name="Kim M.-S."/>
            <person name="Lee J.M."/>
            <person name="Cheong K."/>
            <person name="Shin H.-S."/>
            <person name="Kim S.-B."/>
            <person name="Han K."/>
            <person name="Lee J."/>
            <person name="Park M."/>
            <person name="Lee H.-A."/>
            <person name="Lee H.-Y."/>
            <person name="Lee Y."/>
            <person name="Oh S."/>
            <person name="Lee J.H."/>
            <person name="Choi E."/>
            <person name="Choi E."/>
            <person name="Lee S.E."/>
            <person name="Jeon J."/>
            <person name="Kim H."/>
            <person name="Choi G."/>
            <person name="Song H."/>
            <person name="Lee J."/>
            <person name="Lee S.-C."/>
            <person name="Kwon J.-K."/>
            <person name="Lee H.-Y."/>
            <person name="Koo N."/>
            <person name="Hong Y."/>
            <person name="Kim R.W."/>
            <person name="Kang W.-H."/>
            <person name="Huh J.H."/>
            <person name="Kang B.-C."/>
            <person name="Yang T.-J."/>
            <person name="Lee Y.-H."/>
            <person name="Bennetzen J.L."/>
            <person name="Choi D."/>
        </authorList>
    </citation>
    <scope>NUCLEOTIDE SEQUENCE [LARGE SCALE GENOMIC DNA]</scope>
    <source>
        <strain evidence="4">cv. PBC81</strain>
    </source>
</reference>
<dbReference type="PANTHER" id="PTHR10257">
    <property type="entry name" value="SERINE/THREONINE PROTEIN PHOSPHATASE 2A PP2A REGULATORY SUBUNIT B"/>
    <property type="match status" value="1"/>
</dbReference>
<organism evidence="3 4">
    <name type="scientific">Capsicum baccatum</name>
    <name type="common">Peruvian pepper</name>
    <dbReference type="NCBI Taxonomy" id="33114"/>
    <lineage>
        <taxon>Eukaryota</taxon>
        <taxon>Viridiplantae</taxon>
        <taxon>Streptophyta</taxon>
        <taxon>Embryophyta</taxon>
        <taxon>Tracheophyta</taxon>
        <taxon>Spermatophyta</taxon>
        <taxon>Magnoliopsida</taxon>
        <taxon>eudicotyledons</taxon>
        <taxon>Gunneridae</taxon>
        <taxon>Pentapetalae</taxon>
        <taxon>asterids</taxon>
        <taxon>lamiids</taxon>
        <taxon>Solanales</taxon>
        <taxon>Solanaceae</taxon>
        <taxon>Solanoideae</taxon>
        <taxon>Capsiceae</taxon>
        <taxon>Capsicum</taxon>
    </lineage>
</organism>
<evidence type="ECO:0000313" key="4">
    <source>
        <dbReference type="Proteomes" id="UP000224567"/>
    </source>
</evidence>
<dbReference type="GO" id="GO:0019888">
    <property type="term" value="F:protein phosphatase regulator activity"/>
    <property type="evidence" value="ECO:0007669"/>
    <property type="project" value="UniProtKB-UniRule"/>
</dbReference>
<dbReference type="STRING" id="33114.A0A2G2WUQ8"/>
<feature type="region of interest" description="Disordered" evidence="2">
    <location>
        <begin position="1"/>
        <end position="23"/>
    </location>
</feature>
<keyword evidence="4" id="KW-1185">Reference proteome</keyword>
<comment type="similarity">
    <text evidence="1">Belongs to the phosphatase 2A regulatory subunit.</text>
</comment>
<proteinExistence type="inferred from homology"/>
<dbReference type="SUPFAM" id="SSF48371">
    <property type="entry name" value="ARM repeat"/>
    <property type="match status" value="2"/>
</dbReference>
<dbReference type="InterPro" id="IPR002554">
    <property type="entry name" value="PP2A_B56"/>
</dbReference>
<dbReference type="Proteomes" id="UP000224567">
    <property type="component" value="Unassembled WGS sequence"/>
</dbReference>
<dbReference type="GO" id="GO:0000159">
    <property type="term" value="C:protein phosphatase type 2A complex"/>
    <property type="evidence" value="ECO:0007669"/>
    <property type="project" value="UniProtKB-UniRule"/>
</dbReference>
<evidence type="ECO:0000256" key="1">
    <source>
        <dbReference type="PIRNR" id="PIRNR028043"/>
    </source>
</evidence>
<dbReference type="FunFam" id="1.25.10.10:FF:000353">
    <property type="entry name" value="Serine/threonine-protein phosphatase 2A 56 kDa regulatory subunit"/>
    <property type="match status" value="1"/>
</dbReference>
<dbReference type="EMBL" id="MLFT02000005">
    <property type="protein sequence ID" value="PHT48931.1"/>
    <property type="molecule type" value="Genomic_DNA"/>
</dbReference>
<dbReference type="PIRSF" id="PIRSF028043">
    <property type="entry name" value="PP2A_B56"/>
    <property type="match status" value="1"/>
</dbReference>
<dbReference type="Gene3D" id="1.25.10.10">
    <property type="entry name" value="Leucine-rich Repeat Variant"/>
    <property type="match status" value="1"/>
</dbReference>
<gene>
    <name evidence="3" type="ORF">CQW23_13139</name>
</gene>
<dbReference type="InterPro" id="IPR016024">
    <property type="entry name" value="ARM-type_fold"/>
</dbReference>
<evidence type="ECO:0000313" key="3">
    <source>
        <dbReference type="EMBL" id="PHT48931.1"/>
    </source>
</evidence>